<evidence type="ECO:0000259" key="1">
    <source>
        <dbReference type="Pfam" id="PF21806"/>
    </source>
</evidence>
<dbReference type="RefSeq" id="WP_344396717.1">
    <property type="nucleotide sequence ID" value="NZ_BAAASJ010000124.1"/>
</dbReference>
<dbReference type="Proteomes" id="UP001500151">
    <property type="component" value="Unassembled WGS sequence"/>
</dbReference>
<accession>A0ABP6EDP9</accession>
<name>A0ABP6EDP9_9ACTN</name>
<sequence>MLDLLAPLLRPDQGERLTRDAYKRDFRERDARILNADSWKLERRQHFEEQGSPSRDALRRGEWQEALRLLGERRDDLLATARDDDRKGHRFHRVRVVEQPLTPYVQWELHSHRQRAEYGERIRVVSAEQVAAAEREHLLPEVVVLGHDTLFQVLYSPSGATLGAVRYTDRELIDSWQSYIRKLYEAGDDVREYFEREVAHLPPPQTRTE</sequence>
<dbReference type="Pfam" id="PF21806">
    <property type="entry name" value="DUF6879"/>
    <property type="match status" value="1"/>
</dbReference>
<proteinExistence type="predicted"/>
<dbReference type="EMBL" id="BAAASJ010000124">
    <property type="protein sequence ID" value="GAA2663037.1"/>
    <property type="molecule type" value="Genomic_DNA"/>
</dbReference>
<feature type="domain" description="DUF6879" evidence="1">
    <location>
        <begin position="34"/>
        <end position="194"/>
    </location>
</feature>
<protein>
    <recommendedName>
        <fullName evidence="1">DUF6879 domain-containing protein</fullName>
    </recommendedName>
</protein>
<comment type="caution">
    <text evidence="2">The sequence shown here is derived from an EMBL/GenBank/DDBJ whole genome shotgun (WGS) entry which is preliminary data.</text>
</comment>
<reference evidence="3" key="1">
    <citation type="journal article" date="2019" name="Int. J. Syst. Evol. Microbiol.">
        <title>The Global Catalogue of Microorganisms (GCM) 10K type strain sequencing project: providing services to taxonomists for standard genome sequencing and annotation.</title>
        <authorList>
            <consortium name="The Broad Institute Genomics Platform"/>
            <consortium name="The Broad Institute Genome Sequencing Center for Infectious Disease"/>
            <person name="Wu L."/>
            <person name="Ma J."/>
        </authorList>
    </citation>
    <scope>NUCLEOTIDE SEQUENCE [LARGE SCALE GENOMIC DNA]</scope>
    <source>
        <strain evidence="3">JCM 4524</strain>
    </source>
</reference>
<evidence type="ECO:0000313" key="2">
    <source>
        <dbReference type="EMBL" id="GAA2663037.1"/>
    </source>
</evidence>
<dbReference type="InterPro" id="IPR049244">
    <property type="entry name" value="DUF6879"/>
</dbReference>
<organism evidence="2 3">
    <name type="scientific">Streptomyces vastus</name>
    <dbReference type="NCBI Taxonomy" id="285451"/>
    <lineage>
        <taxon>Bacteria</taxon>
        <taxon>Bacillati</taxon>
        <taxon>Actinomycetota</taxon>
        <taxon>Actinomycetes</taxon>
        <taxon>Kitasatosporales</taxon>
        <taxon>Streptomycetaceae</taxon>
        <taxon>Streptomyces</taxon>
    </lineage>
</organism>
<gene>
    <name evidence="2" type="ORF">GCM10010307_82690</name>
</gene>
<keyword evidence="3" id="KW-1185">Reference proteome</keyword>
<evidence type="ECO:0000313" key="3">
    <source>
        <dbReference type="Proteomes" id="UP001500151"/>
    </source>
</evidence>